<proteinExistence type="predicted"/>
<organism evidence="1 2">
    <name type="scientific">Ceratitis capitata</name>
    <name type="common">Mediterranean fruit fly</name>
    <name type="synonym">Tephritis capitata</name>
    <dbReference type="NCBI Taxonomy" id="7213"/>
    <lineage>
        <taxon>Eukaryota</taxon>
        <taxon>Metazoa</taxon>
        <taxon>Ecdysozoa</taxon>
        <taxon>Arthropoda</taxon>
        <taxon>Hexapoda</taxon>
        <taxon>Insecta</taxon>
        <taxon>Pterygota</taxon>
        <taxon>Neoptera</taxon>
        <taxon>Endopterygota</taxon>
        <taxon>Diptera</taxon>
        <taxon>Brachycera</taxon>
        <taxon>Muscomorpha</taxon>
        <taxon>Tephritoidea</taxon>
        <taxon>Tephritidae</taxon>
        <taxon>Ceratitis</taxon>
        <taxon>Ceratitis</taxon>
    </lineage>
</organism>
<keyword evidence="2" id="KW-1185">Reference proteome</keyword>
<dbReference type="Proteomes" id="UP000606786">
    <property type="component" value="Unassembled WGS sequence"/>
</dbReference>
<comment type="caution">
    <text evidence="1">The sequence shown here is derived from an EMBL/GenBank/DDBJ whole genome shotgun (WGS) entry which is preliminary data.</text>
</comment>
<dbReference type="AlphaFoldDB" id="A0A811USU6"/>
<protein>
    <submittedName>
        <fullName evidence="1">(Mediterranean fruit fly) hypothetical protein</fullName>
    </submittedName>
</protein>
<evidence type="ECO:0000313" key="2">
    <source>
        <dbReference type="Proteomes" id="UP000606786"/>
    </source>
</evidence>
<dbReference type="EMBL" id="CAJHJT010000023">
    <property type="protein sequence ID" value="CAD7001781.1"/>
    <property type="molecule type" value="Genomic_DNA"/>
</dbReference>
<name>A0A811USU6_CERCA</name>
<sequence>MKVKGNEKEYDPYCGDYYSGGYYNSFDYKHCTKHIAIYNLTKIIISITVLIATTK</sequence>
<accession>A0A811USU6</accession>
<gene>
    <name evidence="1" type="ORF">CCAP1982_LOCUS10272</name>
</gene>
<evidence type="ECO:0000313" key="1">
    <source>
        <dbReference type="EMBL" id="CAD7001781.1"/>
    </source>
</evidence>
<feature type="non-terminal residue" evidence="1">
    <location>
        <position position="55"/>
    </location>
</feature>
<reference evidence="1" key="1">
    <citation type="submission" date="2020-11" db="EMBL/GenBank/DDBJ databases">
        <authorList>
            <person name="Whitehead M."/>
        </authorList>
    </citation>
    <scope>NUCLEOTIDE SEQUENCE</scope>
    <source>
        <strain evidence="1">EGII</strain>
    </source>
</reference>